<dbReference type="Proteomes" id="UP000499080">
    <property type="component" value="Unassembled WGS sequence"/>
</dbReference>
<dbReference type="InterPro" id="IPR005312">
    <property type="entry name" value="DUF1759"/>
</dbReference>
<gene>
    <name evidence="1" type="ORF">AVEN_63993_1</name>
</gene>
<accession>A0A4Y2TCY8</accession>
<evidence type="ECO:0000313" key="2">
    <source>
        <dbReference type="Proteomes" id="UP000499080"/>
    </source>
</evidence>
<proteinExistence type="predicted"/>
<name>A0A4Y2TCY8_ARAVE</name>
<sequence>MDVLKCKRSQFRRLFTKALYINDFEKSEFDLSINERILELRFIEEKAKPMLEMEETYREELIKIENSETIINNEFDESECYVDKWRIGESKLASLLAEKDSSSVVNESFNQNAVLRYPKLKLPTFDGNIKSWLGFWGQFKKIDTDPNLDDHDKFAYLLQSMEKGSSAEELVKSFPLGDESYSKALQQLQSRFGKEDLLIEVYVRDLRPKLIQVIPAYSFGDLAPMIRRAQRLTLAIWQRFKSVYQLLDFNQVFFC</sequence>
<dbReference type="EMBL" id="BGPR01027537">
    <property type="protein sequence ID" value="GBN98111.1"/>
    <property type="molecule type" value="Genomic_DNA"/>
</dbReference>
<dbReference type="PANTHER" id="PTHR22954:SF3">
    <property type="entry name" value="PROTEIN CBG08539"/>
    <property type="match status" value="1"/>
</dbReference>
<dbReference type="PANTHER" id="PTHR22954">
    <property type="entry name" value="RETROVIRAL PROTEASE-RELATED"/>
    <property type="match status" value="1"/>
</dbReference>
<protein>
    <submittedName>
        <fullName evidence="1">Uncharacterized protein</fullName>
    </submittedName>
</protein>
<comment type="caution">
    <text evidence="1">The sequence shown here is derived from an EMBL/GenBank/DDBJ whole genome shotgun (WGS) entry which is preliminary data.</text>
</comment>
<reference evidence="1 2" key="1">
    <citation type="journal article" date="2019" name="Sci. Rep.">
        <title>Orb-weaving spider Araneus ventricosus genome elucidates the spidroin gene catalogue.</title>
        <authorList>
            <person name="Kono N."/>
            <person name="Nakamura H."/>
            <person name="Ohtoshi R."/>
            <person name="Moran D.A.P."/>
            <person name="Shinohara A."/>
            <person name="Yoshida Y."/>
            <person name="Fujiwara M."/>
            <person name="Mori M."/>
            <person name="Tomita M."/>
            <person name="Arakawa K."/>
        </authorList>
    </citation>
    <scope>NUCLEOTIDE SEQUENCE [LARGE SCALE GENOMIC DNA]</scope>
</reference>
<organism evidence="1 2">
    <name type="scientific">Araneus ventricosus</name>
    <name type="common">Orbweaver spider</name>
    <name type="synonym">Epeira ventricosa</name>
    <dbReference type="NCBI Taxonomy" id="182803"/>
    <lineage>
        <taxon>Eukaryota</taxon>
        <taxon>Metazoa</taxon>
        <taxon>Ecdysozoa</taxon>
        <taxon>Arthropoda</taxon>
        <taxon>Chelicerata</taxon>
        <taxon>Arachnida</taxon>
        <taxon>Araneae</taxon>
        <taxon>Araneomorphae</taxon>
        <taxon>Entelegynae</taxon>
        <taxon>Araneoidea</taxon>
        <taxon>Araneidae</taxon>
        <taxon>Araneus</taxon>
    </lineage>
</organism>
<keyword evidence="2" id="KW-1185">Reference proteome</keyword>
<dbReference type="OrthoDB" id="6428669at2759"/>
<dbReference type="Pfam" id="PF03564">
    <property type="entry name" value="DUF1759"/>
    <property type="match status" value="1"/>
</dbReference>
<evidence type="ECO:0000313" key="1">
    <source>
        <dbReference type="EMBL" id="GBN98111.1"/>
    </source>
</evidence>
<dbReference type="AlphaFoldDB" id="A0A4Y2TCY8"/>